<dbReference type="SUPFAM" id="SSF54768">
    <property type="entry name" value="dsRNA-binding domain-like"/>
    <property type="match status" value="2"/>
</dbReference>
<evidence type="ECO:0000313" key="5">
    <source>
        <dbReference type="WBParaSite" id="nRc.2.0.1.t29829-RA"/>
    </source>
</evidence>
<feature type="domain" description="DRBM" evidence="3">
    <location>
        <begin position="79"/>
        <end position="140"/>
    </location>
</feature>
<dbReference type="CDD" id="cd00048">
    <property type="entry name" value="DSRM_SF"/>
    <property type="match status" value="1"/>
</dbReference>
<evidence type="ECO:0000256" key="1">
    <source>
        <dbReference type="ARBA" id="ARBA00022884"/>
    </source>
</evidence>
<dbReference type="Pfam" id="PF00035">
    <property type="entry name" value="dsrm"/>
    <property type="match status" value="2"/>
</dbReference>
<dbReference type="InterPro" id="IPR014720">
    <property type="entry name" value="dsRBD_dom"/>
</dbReference>
<dbReference type="AlphaFoldDB" id="A0A915JUT8"/>
<dbReference type="InterPro" id="IPR051247">
    <property type="entry name" value="RLC_Component"/>
</dbReference>
<sequence>MARFRKPPPTWPPPKKMPDHDAVFKYKVCVQDIIGVGRGKNKKIAKHYAAQDFLHKVVDCGRQAEFFGQNCGYYGGDDELCRRRRWFEAVYCDTQERGMPHEKTFTVRLHLGKFCVEESGRSKKLAKKQAAEAMLKLLHELPLEKRDEDLIFVEDPVASEKEVPLFLTCIG</sequence>
<protein>
    <submittedName>
        <fullName evidence="5">DRBM domain-containing protein</fullName>
    </submittedName>
</protein>
<dbReference type="SMART" id="SM00358">
    <property type="entry name" value="DSRM"/>
    <property type="match status" value="2"/>
</dbReference>
<dbReference type="GO" id="GO:0035197">
    <property type="term" value="F:siRNA binding"/>
    <property type="evidence" value="ECO:0007669"/>
    <property type="project" value="TreeGrafter"/>
</dbReference>
<keyword evidence="1 2" id="KW-0694">RNA-binding</keyword>
<dbReference type="PROSITE" id="PS50137">
    <property type="entry name" value="DS_RBD"/>
    <property type="match status" value="2"/>
</dbReference>
<dbReference type="PANTHER" id="PTHR46205:SF3">
    <property type="entry name" value="LOQUACIOUS, ISOFORM B"/>
    <property type="match status" value="1"/>
</dbReference>
<name>A0A915JUT8_ROMCU</name>
<dbReference type="FunFam" id="3.30.160.20:FF:000007">
    <property type="entry name" value="Double-stranded RNA-binding protein Staufen homolog 1"/>
    <property type="match status" value="1"/>
</dbReference>
<feature type="domain" description="DRBM" evidence="3">
    <location>
        <begin position="1"/>
        <end position="59"/>
    </location>
</feature>
<evidence type="ECO:0000256" key="2">
    <source>
        <dbReference type="PROSITE-ProRule" id="PRU00266"/>
    </source>
</evidence>
<dbReference type="GO" id="GO:0005737">
    <property type="term" value="C:cytoplasm"/>
    <property type="evidence" value="ECO:0007669"/>
    <property type="project" value="TreeGrafter"/>
</dbReference>
<dbReference type="GO" id="GO:0030422">
    <property type="term" value="P:siRNA processing"/>
    <property type="evidence" value="ECO:0007669"/>
    <property type="project" value="TreeGrafter"/>
</dbReference>
<dbReference type="Gene3D" id="3.30.160.20">
    <property type="match status" value="2"/>
</dbReference>
<dbReference type="Proteomes" id="UP000887565">
    <property type="component" value="Unplaced"/>
</dbReference>
<evidence type="ECO:0000259" key="3">
    <source>
        <dbReference type="PROSITE" id="PS50137"/>
    </source>
</evidence>
<dbReference type="GO" id="GO:0005634">
    <property type="term" value="C:nucleus"/>
    <property type="evidence" value="ECO:0007669"/>
    <property type="project" value="TreeGrafter"/>
</dbReference>
<reference evidence="5" key="1">
    <citation type="submission" date="2022-11" db="UniProtKB">
        <authorList>
            <consortium name="WormBaseParasite"/>
        </authorList>
    </citation>
    <scope>IDENTIFICATION</scope>
</reference>
<organism evidence="4 5">
    <name type="scientific">Romanomermis culicivorax</name>
    <name type="common">Nematode worm</name>
    <dbReference type="NCBI Taxonomy" id="13658"/>
    <lineage>
        <taxon>Eukaryota</taxon>
        <taxon>Metazoa</taxon>
        <taxon>Ecdysozoa</taxon>
        <taxon>Nematoda</taxon>
        <taxon>Enoplea</taxon>
        <taxon>Dorylaimia</taxon>
        <taxon>Mermithida</taxon>
        <taxon>Mermithoidea</taxon>
        <taxon>Mermithidae</taxon>
        <taxon>Romanomermis</taxon>
    </lineage>
</organism>
<dbReference type="GO" id="GO:0003725">
    <property type="term" value="F:double-stranded RNA binding"/>
    <property type="evidence" value="ECO:0007669"/>
    <property type="project" value="TreeGrafter"/>
</dbReference>
<dbReference type="GO" id="GO:0070920">
    <property type="term" value="P:regulation of regulatory ncRNA processing"/>
    <property type="evidence" value="ECO:0007669"/>
    <property type="project" value="TreeGrafter"/>
</dbReference>
<proteinExistence type="predicted"/>
<dbReference type="WBParaSite" id="nRc.2.0.1.t29829-RA">
    <property type="protein sequence ID" value="nRc.2.0.1.t29829-RA"/>
    <property type="gene ID" value="nRc.2.0.1.g29829"/>
</dbReference>
<evidence type="ECO:0000313" key="4">
    <source>
        <dbReference type="Proteomes" id="UP000887565"/>
    </source>
</evidence>
<dbReference type="PANTHER" id="PTHR46205">
    <property type="entry name" value="LOQUACIOUS, ISOFORM B"/>
    <property type="match status" value="1"/>
</dbReference>
<accession>A0A915JUT8</accession>
<dbReference type="GO" id="GO:0070578">
    <property type="term" value="C:RISC-loading complex"/>
    <property type="evidence" value="ECO:0007669"/>
    <property type="project" value="TreeGrafter"/>
</dbReference>
<dbReference type="GO" id="GO:0016442">
    <property type="term" value="C:RISC complex"/>
    <property type="evidence" value="ECO:0007669"/>
    <property type="project" value="TreeGrafter"/>
</dbReference>
<keyword evidence="4" id="KW-1185">Reference proteome</keyword>